<dbReference type="CDD" id="cd00851">
    <property type="entry name" value="MTH1175"/>
    <property type="match status" value="1"/>
</dbReference>
<dbReference type="SUPFAM" id="SSF53146">
    <property type="entry name" value="Nitrogenase accessory factor-like"/>
    <property type="match status" value="1"/>
</dbReference>
<protein>
    <submittedName>
        <fullName evidence="2">Dinitrogenase iron-molybdenum cofactor biosynthesis protein</fullName>
    </submittedName>
</protein>
<name>A0A0G2Z833_9BACT</name>
<proteinExistence type="predicted"/>
<sequence>MKLAIPVMSNNGFDAEVSEHFGHAPYFAFVELEGDTVLGVEIERNPFESHGPGQIPGYIHQKGANILIARGIGARAIDFFHNFGIEVITGAFGTVKDLVEAYVSGSLMSSHYEPKEKFHNH</sequence>
<dbReference type="Gene3D" id="3.30.420.130">
    <property type="entry name" value="Dinitrogenase iron-molybdenum cofactor biosynthesis domain"/>
    <property type="match status" value="1"/>
</dbReference>
<dbReference type="RefSeq" id="WP_047754862.1">
    <property type="nucleotide sequence ID" value="NZ_CAJUHA010000017.1"/>
</dbReference>
<accession>A0A0G2Z833</accession>
<dbReference type="KEGG" id="kpf:IX53_07765"/>
<keyword evidence="3" id="KW-1185">Reference proteome</keyword>
<dbReference type="OrthoDB" id="280278at2"/>
<organism evidence="2 3">
    <name type="scientific">Kosmotoga pacifica</name>
    <dbReference type="NCBI Taxonomy" id="1330330"/>
    <lineage>
        <taxon>Bacteria</taxon>
        <taxon>Thermotogati</taxon>
        <taxon>Thermotogota</taxon>
        <taxon>Thermotogae</taxon>
        <taxon>Kosmotogales</taxon>
        <taxon>Kosmotogaceae</taxon>
        <taxon>Kosmotoga</taxon>
    </lineage>
</organism>
<evidence type="ECO:0000313" key="3">
    <source>
        <dbReference type="Proteomes" id="UP000035159"/>
    </source>
</evidence>
<dbReference type="InterPro" id="IPR036105">
    <property type="entry name" value="DiNase_FeMo-co_biosyn_sf"/>
</dbReference>
<dbReference type="InterPro" id="IPR003731">
    <property type="entry name" value="Di-Nase_FeMo-co_biosynth"/>
</dbReference>
<gene>
    <name evidence="2" type="ORF">IX53_07765</name>
</gene>
<dbReference type="PANTHER" id="PTHR42983">
    <property type="entry name" value="DINITROGENASE IRON-MOLYBDENUM COFACTOR PROTEIN-RELATED"/>
    <property type="match status" value="1"/>
</dbReference>
<dbReference type="PATRIC" id="fig|1330330.3.peg.1573"/>
<dbReference type="Proteomes" id="UP000035159">
    <property type="component" value="Chromosome"/>
</dbReference>
<feature type="domain" description="Dinitrogenase iron-molybdenum cofactor biosynthesis" evidence="1">
    <location>
        <begin position="15"/>
        <end position="103"/>
    </location>
</feature>
<dbReference type="InterPro" id="IPR033913">
    <property type="entry name" value="MTH1175_dom"/>
</dbReference>
<dbReference type="STRING" id="1330330.IX53_07765"/>
<dbReference type="AlphaFoldDB" id="A0A0G2Z833"/>
<dbReference type="EMBL" id="CP011232">
    <property type="protein sequence ID" value="AKI97727.1"/>
    <property type="molecule type" value="Genomic_DNA"/>
</dbReference>
<reference evidence="2 3" key="1">
    <citation type="submission" date="2015-04" db="EMBL/GenBank/DDBJ databases">
        <title>Complete Genome Sequence of Kosmotoga pacifica SLHLJ1.</title>
        <authorList>
            <person name="Jiang L.J."/>
            <person name="Shao Z.Z."/>
            <person name="Jebbar M."/>
        </authorList>
    </citation>
    <scope>NUCLEOTIDE SEQUENCE [LARGE SCALE GENOMIC DNA]</scope>
    <source>
        <strain evidence="2 3">SLHLJ1</strain>
    </source>
</reference>
<dbReference type="PANTHER" id="PTHR42983:SF1">
    <property type="entry name" value="IRON-MOLYBDENUM PROTEIN"/>
    <property type="match status" value="1"/>
</dbReference>
<evidence type="ECO:0000259" key="1">
    <source>
        <dbReference type="Pfam" id="PF02579"/>
    </source>
</evidence>
<dbReference type="Pfam" id="PF02579">
    <property type="entry name" value="Nitro_FeMo-Co"/>
    <property type="match status" value="1"/>
</dbReference>
<evidence type="ECO:0000313" key="2">
    <source>
        <dbReference type="EMBL" id="AKI97727.1"/>
    </source>
</evidence>